<protein>
    <submittedName>
        <fullName evidence="2">Uncharacterized protein</fullName>
    </submittedName>
</protein>
<proteinExistence type="predicted"/>
<organism evidence="2">
    <name type="scientific">Anguilla anguilla</name>
    <name type="common">European freshwater eel</name>
    <name type="synonym">Muraena anguilla</name>
    <dbReference type="NCBI Taxonomy" id="7936"/>
    <lineage>
        <taxon>Eukaryota</taxon>
        <taxon>Metazoa</taxon>
        <taxon>Chordata</taxon>
        <taxon>Craniata</taxon>
        <taxon>Vertebrata</taxon>
        <taxon>Euteleostomi</taxon>
        <taxon>Actinopterygii</taxon>
        <taxon>Neopterygii</taxon>
        <taxon>Teleostei</taxon>
        <taxon>Anguilliformes</taxon>
        <taxon>Anguillidae</taxon>
        <taxon>Anguilla</taxon>
    </lineage>
</organism>
<evidence type="ECO:0000256" key="1">
    <source>
        <dbReference type="SAM" id="MobiDB-lite"/>
    </source>
</evidence>
<reference evidence="2" key="1">
    <citation type="submission" date="2014-11" db="EMBL/GenBank/DDBJ databases">
        <authorList>
            <person name="Amaro Gonzalez C."/>
        </authorList>
    </citation>
    <scope>NUCLEOTIDE SEQUENCE</scope>
</reference>
<dbReference type="EMBL" id="GBXM01098539">
    <property type="protein sequence ID" value="JAH10038.1"/>
    <property type="molecule type" value="Transcribed_RNA"/>
</dbReference>
<name>A0A0E9Q1N5_ANGAN</name>
<evidence type="ECO:0000313" key="2">
    <source>
        <dbReference type="EMBL" id="JAH10038.1"/>
    </source>
</evidence>
<sequence>MQKLRMNTHRQQNSNEINNSVNTSLKTGIKWLE</sequence>
<accession>A0A0E9Q1N5</accession>
<reference evidence="2" key="2">
    <citation type="journal article" date="2015" name="Fish Shellfish Immunol.">
        <title>Early steps in the European eel (Anguilla anguilla)-Vibrio vulnificus interaction in the gills: Role of the RtxA13 toxin.</title>
        <authorList>
            <person name="Callol A."/>
            <person name="Pajuelo D."/>
            <person name="Ebbesson L."/>
            <person name="Teles M."/>
            <person name="MacKenzie S."/>
            <person name="Amaro C."/>
        </authorList>
    </citation>
    <scope>NUCLEOTIDE SEQUENCE</scope>
</reference>
<feature type="compositionally biased region" description="Polar residues" evidence="1">
    <location>
        <begin position="9"/>
        <end position="22"/>
    </location>
</feature>
<feature type="region of interest" description="Disordered" evidence="1">
    <location>
        <begin position="1"/>
        <end position="22"/>
    </location>
</feature>
<dbReference type="AlphaFoldDB" id="A0A0E9Q1N5"/>